<reference evidence="1" key="2">
    <citation type="journal article" date="2015" name="Data Brief">
        <title>Shoot transcriptome of the giant reed, Arundo donax.</title>
        <authorList>
            <person name="Barrero R.A."/>
            <person name="Guerrero F.D."/>
            <person name="Moolhuijzen P."/>
            <person name="Goolsby J.A."/>
            <person name="Tidwell J."/>
            <person name="Bellgard S.E."/>
            <person name="Bellgard M.I."/>
        </authorList>
    </citation>
    <scope>NUCLEOTIDE SEQUENCE</scope>
    <source>
        <tissue evidence="1">Shoot tissue taken approximately 20 cm above the soil surface</tissue>
    </source>
</reference>
<dbReference type="EMBL" id="GBRH01231562">
    <property type="protein sequence ID" value="JAD66333.1"/>
    <property type="molecule type" value="Transcribed_RNA"/>
</dbReference>
<organism evidence="1">
    <name type="scientific">Arundo donax</name>
    <name type="common">Giant reed</name>
    <name type="synonym">Donax arundinaceus</name>
    <dbReference type="NCBI Taxonomy" id="35708"/>
    <lineage>
        <taxon>Eukaryota</taxon>
        <taxon>Viridiplantae</taxon>
        <taxon>Streptophyta</taxon>
        <taxon>Embryophyta</taxon>
        <taxon>Tracheophyta</taxon>
        <taxon>Spermatophyta</taxon>
        <taxon>Magnoliopsida</taxon>
        <taxon>Liliopsida</taxon>
        <taxon>Poales</taxon>
        <taxon>Poaceae</taxon>
        <taxon>PACMAD clade</taxon>
        <taxon>Arundinoideae</taxon>
        <taxon>Arundineae</taxon>
        <taxon>Arundo</taxon>
    </lineage>
</organism>
<dbReference type="AlphaFoldDB" id="A0A0A9BVU7"/>
<evidence type="ECO:0000313" key="1">
    <source>
        <dbReference type="EMBL" id="JAD66333.1"/>
    </source>
</evidence>
<accession>A0A0A9BVU7</accession>
<protein>
    <submittedName>
        <fullName evidence="1">Uncharacterized protein</fullName>
    </submittedName>
</protein>
<reference evidence="1" key="1">
    <citation type="submission" date="2014-09" db="EMBL/GenBank/DDBJ databases">
        <authorList>
            <person name="Magalhaes I.L.F."/>
            <person name="Oliveira U."/>
            <person name="Santos F.R."/>
            <person name="Vidigal T.H.D.A."/>
            <person name="Brescovit A.D."/>
            <person name="Santos A.J."/>
        </authorList>
    </citation>
    <scope>NUCLEOTIDE SEQUENCE</scope>
    <source>
        <tissue evidence="1">Shoot tissue taken approximately 20 cm above the soil surface</tissue>
    </source>
</reference>
<name>A0A0A9BVU7_ARUDO</name>
<sequence>MCCQRQGRINQDSSLRRLVFGASASTLITSGPFCSKVHG</sequence>
<proteinExistence type="predicted"/>